<protein>
    <submittedName>
        <fullName evidence="3">Citrate-binding protein-like</fullName>
    </submittedName>
</protein>
<organism evidence="3 4">
    <name type="scientific">Tripterygium wilfordii</name>
    <name type="common">Thunder God vine</name>
    <dbReference type="NCBI Taxonomy" id="458696"/>
    <lineage>
        <taxon>Eukaryota</taxon>
        <taxon>Viridiplantae</taxon>
        <taxon>Streptophyta</taxon>
        <taxon>Embryophyta</taxon>
        <taxon>Tracheophyta</taxon>
        <taxon>Spermatophyta</taxon>
        <taxon>Magnoliopsida</taxon>
        <taxon>eudicotyledons</taxon>
        <taxon>Gunneridae</taxon>
        <taxon>Pentapetalae</taxon>
        <taxon>rosids</taxon>
        <taxon>fabids</taxon>
        <taxon>Celastrales</taxon>
        <taxon>Celastraceae</taxon>
        <taxon>Tripterygium</taxon>
    </lineage>
</organism>
<dbReference type="PANTHER" id="PTHR33681">
    <property type="entry name" value="BINDING PROTEIN, PUTATIVE, EXPRESSED-RELATED"/>
    <property type="match status" value="1"/>
</dbReference>
<comment type="caution">
    <text evidence="3">The sequence shown here is derived from an EMBL/GenBank/DDBJ whole genome shotgun (WGS) entry which is preliminary data.</text>
</comment>
<evidence type="ECO:0000256" key="1">
    <source>
        <dbReference type="SAM" id="SignalP"/>
    </source>
</evidence>
<gene>
    <name evidence="3" type="ORF">HS088_TW15G00849</name>
</gene>
<evidence type="ECO:0000313" key="4">
    <source>
        <dbReference type="Proteomes" id="UP000593562"/>
    </source>
</evidence>
<sequence>MNKSYCFNLFLCGTLLASFFNMLCDSVADPTDGFTPVRLTEDNFNLQRPYDVPLRKRYSFKNGVRRLWVYAHDKSHAPESHTKPRTEVRIKGLDYSSGVWQFEGNAYVPNGTTGVTIFQIFGAPKHTHATTMMLRIHDGNMRYYSRDMVSPDIYDRWFKVNVIHDVDRGEIYVFIDGVQKYQTKGRGPGKFYFKCGVYAQKNMSNYMESRWRDIKIYNKY</sequence>
<keyword evidence="1" id="KW-0732">Signal</keyword>
<name>A0A7J7CMN5_TRIWF</name>
<feature type="signal peptide" evidence="1">
    <location>
        <begin position="1"/>
        <end position="28"/>
    </location>
</feature>
<dbReference type="InParanoid" id="A0A7J7CMN5"/>
<dbReference type="Pfam" id="PF08787">
    <property type="entry name" value="Alginate_lyase2"/>
    <property type="match status" value="1"/>
</dbReference>
<dbReference type="AlphaFoldDB" id="A0A7J7CMN5"/>
<dbReference type="SUPFAM" id="SSF49899">
    <property type="entry name" value="Concanavalin A-like lectins/glucanases"/>
    <property type="match status" value="1"/>
</dbReference>
<dbReference type="InterPro" id="IPR013320">
    <property type="entry name" value="ConA-like_dom_sf"/>
</dbReference>
<feature type="domain" description="Alginate lyase 2" evidence="2">
    <location>
        <begin position="42"/>
        <end position="217"/>
    </location>
</feature>
<feature type="chain" id="PRO_5029447247" evidence="1">
    <location>
        <begin position="29"/>
        <end position="220"/>
    </location>
</feature>
<evidence type="ECO:0000259" key="2">
    <source>
        <dbReference type="Pfam" id="PF08787"/>
    </source>
</evidence>
<dbReference type="EMBL" id="JAAARO010000015">
    <property type="protein sequence ID" value="KAF5735347.1"/>
    <property type="molecule type" value="Genomic_DNA"/>
</dbReference>
<dbReference type="Gene3D" id="2.60.120.200">
    <property type="match status" value="1"/>
</dbReference>
<evidence type="ECO:0000313" key="3">
    <source>
        <dbReference type="EMBL" id="KAF5735347.1"/>
    </source>
</evidence>
<accession>A0A7J7CMN5</accession>
<proteinExistence type="predicted"/>
<keyword evidence="4" id="KW-1185">Reference proteome</keyword>
<reference evidence="3 4" key="1">
    <citation type="journal article" date="2020" name="Nat. Commun.">
        <title>Genome of Tripterygium wilfordii and identification of cytochrome P450 involved in triptolide biosynthesis.</title>
        <authorList>
            <person name="Tu L."/>
            <person name="Su P."/>
            <person name="Zhang Z."/>
            <person name="Gao L."/>
            <person name="Wang J."/>
            <person name="Hu T."/>
            <person name="Zhou J."/>
            <person name="Zhang Y."/>
            <person name="Zhao Y."/>
            <person name="Liu Y."/>
            <person name="Song Y."/>
            <person name="Tong Y."/>
            <person name="Lu Y."/>
            <person name="Yang J."/>
            <person name="Xu C."/>
            <person name="Jia M."/>
            <person name="Peters R.J."/>
            <person name="Huang L."/>
            <person name="Gao W."/>
        </authorList>
    </citation>
    <scope>NUCLEOTIDE SEQUENCE [LARGE SCALE GENOMIC DNA]</scope>
    <source>
        <strain evidence="4">cv. XIE 37</strain>
        <tissue evidence="3">Leaf</tissue>
    </source>
</reference>
<dbReference type="InterPro" id="IPR014895">
    <property type="entry name" value="Alginate_lyase_2"/>
</dbReference>
<dbReference type="OrthoDB" id="4221926at2759"/>
<dbReference type="PANTHER" id="PTHR33681:SF11">
    <property type="entry name" value="ALGINATE LYASE"/>
    <property type="match status" value="1"/>
</dbReference>
<dbReference type="Proteomes" id="UP000593562">
    <property type="component" value="Unassembled WGS sequence"/>
</dbReference>